<evidence type="ECO:0000313" key="2">
    <source>
        <dbReference type="Proteomes" id="UP000638648"/>
    </source>
</evidence>
<dbReference type="AlphaFoldDB" id="A0A927MM33"/>
<accession>A0A927MM33</accession>
<proteinExistence type="predicted"/>
<evidence type="ECO:0000313" key="1">
    <source>
        <dbReference type="EMBL" id="MBE1603170.1"/>
    </source>
</evidence>
<reference evidence="1" key="1">
    <citation type="submission" date="2020-10" db="EMBL/GenBank/DDBJ databases">
        <title>Sequencing the genomes of 1000 actinobacteria strains.</title>
        <authorList>
            <person name="Klenk H.-P."/>
        </authorList>
    </citation>
    <scope>NUCLEOTIDE SEQUENCE</scope>
    <source>
        <strain evidence="1">DSM 45354</strain>
    </source>
</reference>
<keyword evidence="2" id="KW-1185">Reference proteome</keyword>
<dbReference type="RefSeq" id="WP_192748056.1">
    <property type="nucleotide sequence ID" value="NZ_JADBEM010000001.1"/>
</dbReference>
<gene>
    <name evidence="1" type="ORF">HEB94_000018</name>
</gene>
<comment type="caution">
    <text evidence="1">The sequence shown here is derived from an EMBL/GenBank/DDBJ whole genome shotgun (WGS) entry which is preliminary data.</text>
</comment>
<dbReference type="EMBL" id="JADBEM010000001">
    <property type="protein sequence ID" value="MBE1603170.1"/>
    <property type="molecule type" value="Genomic_DNA"/>
</dbReference>
<name>A0A927MM33_9ACTN</name>
<protein>
    <submittedName>
        <fullName evidence="1">Uncharacterized protein</fullName>
    </submittedName>
</protein>
<organism evidence="1 2">
    <name type="scientific">Actinopolymorpha pittospori</name>
    <dbReference type="NCBI Taxonomy" id="648752"/>
    <lineage>
        <taxon>Bacteria</taxon>
        <taxon>Bacillati</taxon>
        <taxon>Actinomycetota</taxon>
        <taxon>Actinomycetes</taxon>
        <taxon>Propionibacteriales</taxon>
        <taxon>Actinopolymorphaceae</taxon>
        <taxon>Actinopolymorpha</taxon>
    </lineage>
</organism>
<dbReference type="Proteomes" id="UP000638648">
    <property type="component" value="Unassembled WGS sequence"/>
</dbReference>
<sequence length="103" mass="10808">MSHTSLTKRDTPGRLNDKDAHDIYRLLVATSTTDMAAAIKRLHVDQLAGHPTQQALGYLDELFAAGPDALGSIMAGRAEEGVGDPAVVAASVAVLSRDLVEAI</sequence>